<evidence type="ECO:0000256" key="8">
    <source>
        <dbReference type="SAM" id="SignalP"/>
    </source>
</evidence>
<dbReference type="GO" id="GO:0005886">
    <property type="term" value="C:plasma membrane"/>
    <property type="evidence" value="ECO:0007669"/>
    <property type="project" value="UniProtKB-SubCell"/>
</dbReference>
<keyword evidence="2 7" id="KW-0812">Transmembrane</keyword>
<organism evidence="9 10">
    <name type="scientific">Pseudoalteromonas tunicata D2</name>
    <dbReference type="NCBI Taxonomy" id="87626"/>
    <lineage>
        <taxon>Bacteria</taxon>
        <taxon>Pseudomonadati</taxon>
        <taxon>Pseudomonadota</taxon>
        <taxon>Gammaproteobacteria</taxon>
        <taxon>Alteromonadales</taxon>
        <taxon>Pseudoalteromonadaceae</taxon>
        <taxon>Pseudoalteromonas</taxon>
    </lineage>
</organism>
<dbReference type="OrthoDB" id="9342590at2"/>
<dbReference type="Proteomes" id="UP000006201">
    <property type="component" value="Unassembled WGS sequence"/>
</dbReference>
<protein>
    <recommendedName>
        <fullName evidence="7">Flagellar protein</fullName>
    </recommendedName>
</protein>
<feature type="signal peptide" evidence="8">
    <location>
        <begin position="1"/>
        <end position="18"/>
    </location>
</feature>
<evidence type="ECO:0000256" key="4">
    <source>
        <dbReference type="ARBA" id="ARBA00023136"/>
    </source>
</evidence>
<comment type="subcellular location">
    <subcellularLocation>
        <location evidence="7">Cell membrane</location>
    </subcellularLocation>
    <subcellularLocation>
        <location evidence="7">Bacterial flagellum basal body</location>
    </subcellularLocation>
</comment>
<keyword evidence="9" id="KW-0966">Cell projection</keyword>
<evidence type="ECO:0000313" key="9">
    <source>
        <dbReference type="EMBL" id="EAR29529.1"/>
    </source>
</evidence>
<keyword evidence="1 7" id="KW-1003">Cell membrane</keyword>
<evidence type="ECO:0000256" key="2">
    <source>
        <dbReference type="ARBA" id="ARBA00022692"/>
    </source>
</evidence>
<dbReference type="EMBL" id="AAOH01000002">
    <property type="protein sequence ID" value="EAR29529.1"/>
    <property type="molecule type" value="Genomic_DNA"/>
</dbReference>
<dbReference type="GO" id="GO:0009425">
    <property type="term" value="C:bacterial-type flagellum basal body"/>
    <property type="evidence" value="ECO:0007669"/>
    <property type="project" value="UniProtKB-SubCell"/>
</dbReference>
<dbReference type="eggNOG" id="COG3190">
    <property type="taxonomic scope" value="Bacteria"/>
</dbReference>
<keyword evidence="10" id="KW-1185">Reference proteome</keyword>
<keyword evidence="9" id="KW-0969">Cilium</keyword>
<dbReference type="GO" id="GO:0044781">
    <property type="term" value="P:bacterial-type flagellum organization"/>
    <property type="evidence" value="ECO:0007669"/>
    <property type="project" value="UniProtKB-UniRule"/>
</dbReference>
<dbReference type="HOGENOM" id="CLU_113213_3_1_6"/>
<dbReference type="PANTHER" id="PTHR38766">
    <property type="entry name" value="FLAGELLAR PROTEIN FLIO"/>
    <property type="match status" value="1"/>
</dbReference>
<dbReference type="InterPro" id="IPR052205">
    <property type="entry name" value="FliO/MopB"/>
</dbReference>
<sequence>MKLKAALFISLFSAPALAETTPVQSLMSVALSLGLVIVIIVILAMLVKRLNPHVASQDEFKVVRTIALGTRERLLVIEIDNKQHLLGVTPHNINYLYELQEPLTAKEMPVLAKSFSQLLNPNNKKT</sequence>
<evidence type="ECO:0000256" key="6">
    <source>
        <dbReference type="ARBA" id="ARBA00037937"/>
    </source>
</evidence>
<name>A4C6C5_9GAMM</name>
<dbReference type="Pfam" id="PF04347">
    <property type="entry name" value="FliO"/>
    <property type="match status" value="1"/>
</dbReference>
<dbReference type="NCBIfam" id="TIGR03500">
    <property type="entry name" value="FliO_TIGR"/>
    <property type="match status" value="1"/>
</dbReference>
<gene>
    <name evidence="9" type="ORF">PTD2_11954</name>
</gene>
<feature type="chain" id="PRO_5002667014" description="Flagellar protein" evidence="8">
    <location>
        <begin position="19"/>
        <end position="126"/>
    </location>
</feature>
<dbReference type="AlphaFoldDB" id="A4C6C5"/>
<evidence type="ECO:0000256" key="1">
    <source>
        <dbReference type="ARBA" id="ARBA00022475"/>
    </source>
</evidence>
<keyword evidence="9" id="KW-0282">Flagellum</keyword>
<dbReference type="STRING" id="87626.PTD2_11954"/>
<comment type="caution">
    <text evidence="9">The sequence shown here is derived from an EMBL/GenBank/DDBJ whole genome shotgun (WGS) entry which is preliminary data.</text>
</comment>
<proteinExistence type="inferred from homology"/>
<comment type="similarity">
    <text evidence="6 7">Belongs to the FliO/MopB family.</text>
</comment>
<feature type="transmembrane region" description="Helical" evidence="7">
    <location>
        <begin position="28"/>
        <end position="47"/>
    </location>
</feature>
<keyword evidence="5 7" id="KW-0975">Bacterial flagellum</keyword>
<evidence type="ECO:0000256" key="5">
    <source>
        <dbReference type="ARBA" id="ARBA00023143"/>
    </source>
</evidence>
<dbReference type="RefSeq" id="WP_009837403.1">
    <property type="nucleotide sequence ID" value="NZ_AAOH01000002.1"/>
</dbReference>
<evidence type="ECO:0000313" key="10">
    <source>
        <dbReference type="Proteomes" id="UP000006201"/>
    </source>
</evidence>
<evidence type="ECO:0000256" key="3">
    <source>
        <dbReference type="ARBA" id="ARBA00022989"/>
    </source>
</evidence>
<keyword evidence="4 7" id="KW-0472">Membrane</keyword>
<dbReference type="InterPro" id="IPR022781">
    <property type="entry name" value="Flagellar_biosynth_FliO"/>
</dbReference>
<accession>A4C6C5</accession>
<keyword evidence="8" id="KW-0732">Signal</keyword>
<reference evidence="9 10" key="1">
    <citation type="submission" date="2006-02" db="EMBL/GenBank/DDBJ databases">
        <authorList>
            <person name="Moran M.A."/>
            <person name="Kjelleberg S."/>
            <person name="Egan S."/>
            <person name="Saunders N."/>
            <person name="Thomas T."/>
            <person name="Ferriera S."/>
            <person name="Johnson J."/>
            <person name="Kravitz S."/>
            <person name="Halpern A."/>
            <person name="Remington K."/>
            <person name="Beeson K."/>
            <person name="Tran B."/>
            <person name="Rogers Y.-H."/>
            <person name="Friedman R."/>
            <person name="Venter J.C."/>
        </authorList>
    </citation>
    <scope>NUCLEOTIDE SEQUENCE [LARGE SCALE GENOMIC DNA]</scope>
    <source>
        <strain evidence="9 10">D2</strain>
    </source>
</reference>
<evidence type="ECO:0000256" key="7">
    <source>
        <dbReference type="RuleBase" id="RU362064"/>
    </source>
</evidence>
<dbReference type="PANTHER" id="PTHR38766:SF1">
    <property type="entry name" value="FLAGELLAR PROTEIN FLIO"/>
    <property type="match status" value="1"/>
</dbReference>
<keyword evidence="3 7" id="KW-1133">Transmembrane helix</keyword>